<keyword evidence="5" id="KW-1185">Reference proteome</keyword>
<evidence type="ECO:0000259" key="3">
    <source>
        <dbReference type="Pfam" id="PF03061"/>
    </source>
</evidence>
<dbReference type="PANTHER" id="PTHR21660">
    <property type="entry name" value="THIOESTERASE SUPERFAMILY MEMBER-RELATED"/>
    <property type="match status" value="1"/>
</dbReference>
<dbReference type="PANTHER" id="PTHR21660:SF1">
    <property type="entry name" value="ACYL-COENZYME A THIOESTERASE 13"/>
    <property type="match status" value="1"/>
</dbReference>
<dbReference type="NCBIfam" id="TIGR00369">
    <property type="entry name" value="unchar_dom_1"/>
    <property type="match status" value="1"/>
</dbReference>
<evidence type="ECO:0000313" key="4">
    <source>
        <dbReference type="EMBL" id="MCM2534292.1"/>
    </source>
</evidence>
<sequence>MSIADIKRLLQEKSSFDQNIGIQIKQLEVEDVILELPITPFLLNYNKILHGGVYAVLLDAVIGLTIRSQTENSLVTVNLNISYLAPVQEGEKIVATGKILNRGNSLVTGEGEVRDSSGNILAKAIGTFKMIRHR</sequence>
<accession>A0ABT0WGW1</accession>
<dbReference type="SUPFAM" id="SSF54637">
    <property type="entry name" value="Thioesterase/thiol ester dehydrase-isomerase"/>
    <property type="match status" value="1"/>
</dbReference>
<dbReference type="Pfam" id="PF03061">
    <property type="entry name" value="4HBT"/>
    <property type="match status" value="1"/>
</dbReference>
<dbReference type="InterPro" id="IPR003736">
    <property type="entry name" value="PAAI_dom"/>
</dbReference>
<evidence type="ECO:0000313" key="5">
    <source>
        <dbReference type="Proteomes" id="UP001523262"/>
    </source>
</evidence>
<dbReference type="Gene3D" id="3.10.129.10">
    <property type="entry name" value="Hotdog Thioesterase"/>
    <property type="match status" value="1"/>
</dbReference>
<dbReference type="InterPro" id="IPR039298">
    <property type="entry name" value="ACOT13"/>
</dbReference>
<evidence type="ECO:0000256" key="1">
    <source>
        <dbReference type="ARBA" id="ARBA00008324"/>
    </source>
</evidence>
<dbReference type="Proteomes" id="UP001523262">
    <property type="component" value="Unassembled WGS sequence"/>
</dbReference>
<protein>
    <submittedName>
        <fullName evidence="4">PaaI family thioesterase</fullName>
    </submittedName>
</protein>
<comment type="similarity">
    <text evidence="1">Belongs to the thioesterase PaaI family.</text>
</comment>
<gene>
    <name evidence="4" type="ORF">NDK43_20475</name>
</gene>
<organism evidence="4 5">
    <name type="scientific">Neobacillus pocheonensis</name>
    <dbReference type="NCBI Taxonomy" id="363869"/>
    <lineage>
        <taxon>Bacteria</taxon>
        <taxon>Bacillati</taxon>
        <taxon>Bacillota</taxon>
        <taxon>Bacilli</taxon>
        <taxon>Bacillales</taxon>
        <taxon>Bacillaceae</taxon>
        <taxon>Neobacillus</taxon>
    </lineage>
</organism>
<evidence type="ECO:0000256" key="2">
    <source>
        <dbReference type="ARBA" id="ARBA00022801"/>
    </source>
</evidence>
<dbReference type="InterPro" id="IPR006683">
    <property type="entry name" value="Thioestr_dom"/>
</dbReference>
<name>A0ABT0WGW1_9BACI</name>
<comment type="caution">
    <text evidence="4">The sequence shown here is derived from an EMBL/GenBank/DDBJ whole genome shotgun (WGS) entry which is preliminary data.</text>
</comment>
<dbReference type="CDD" id="cd03443">
    <property type="entry name" value="PaaI_thioesterase"/>
    <property type="match status" value="1"/>
</dbReference>
<proteinExistence type="inferred from homology"/>
<keyword evidence="2" id="KW-0378">Hydrolase</keyword>
<feature type="domain" description="Thioesterase" evidence="3">
    <location>
        <begin position="47"/>
        <end position="119"/>
    </location>
</feature>
<dbReference type="EMBL" id="JAMQCR010000002">
    <property type="protein sequence ID" value="MCM2534292.1"/>
    <property type="molecule type" value="Genomic_DNA"/>
</dbReference>
<dbReference type="InterPro" id="IPR029069">
    <property type="entry name" value="HotDog_dom_sf"/>
</dbReference>
<reference evidence="4 5" key="1">
    <citation type="submission" date="2022-06" db="EMBL/GenBank/DDBJ databases">
        <authorList>
            <person name="Jeon C.O."/>
        </authorList>
    </citation>
    <scope>NUCLEOTIDE SEQUENCE [LARGE SCALE GENOMIC DNA]</scope>
    <source>
        <strain evidence="4 5">KCTC 13943</strain>
    </source>
</reference>